<reference evidence="3" key="1">
    <citation type="submission" date="2014-03" db="EMBL/GenBank/DDBJ databases">
        <title>The Genome Sequence of Puccinia striiformis f. sp. tritici PST-78.</title>
        <authorList>
            <consortium name="The Broad Institute Genome Sequencing Platform"/>
            <person name="Cuomo C."/>
            <person name="Hulbert S."/>
            <person name="Chen X."/>
            <person name="Walker B."/>
            <person name="Young S.K."/>
            <person name="Zeng Q."/>
            <person name="Gargeya S."/>
            <person name="Fitzgerald M."/>
            <person name="Haas B."/>
            <person name="Abouelleil A."/>
            <person name="Alvarado L."/>
            <person name="Arachchi H.M."/>
            <person name="Berlin A.M."/>
            <person name="Chapman S.B."/>
            <person name="Goldberg J."/>
            <person name="Griggs A."/>
            <person name="Gujja S."/>
            <person name="Hansen M."/>
            <person name="Howarth C."/>
            <person name="Imamovic A."/>
            <person name="Larimer J."/>
            <person name="McCowan C."/>
            <person name="Montmayeur A."/>
            <person name="Murphy C."/>
            <person name="Neiman D."/>
            <person name="Pearson M."/>
            <person name="Priest M."/>
            <person name="Roberts A."/>
            <person name="Saif S."/>
            <person name="Shea T."/>
            <person name="Sisk P."/>
            <person name="Sykes S."/>
            <person name="Wortman J."/>
            <person name="Nusbaum C."/>
            <person name="Birren B."/>
        </authorList>
    </citation>
    <scope>NUCLEOTIDE SEQUENCE [LARGE SCALE GENOMIC DNA]</scope>
    <source>
        <strain evidence="3">race PST-78</strain>
    </source>
</reference>
<dbReference type="PANTHER" id="PTHR33069:SF3">
    <property type="entry name" value="DYNEIN HEAVY CHAIN TAIL DOMAIN-CONTAINING PROTEIN"/>
    <property type="match status" value="1"/>
</dbReference>
<gene>
    <name evidence="2" type="ORF">PSTG_05303</name>
</gene>
<name>A0A0L0VQH0_9BASI</name>
<keyword evidence="3" id="KW-1185">Reference proteome</keyword>
<dbReference type="PANTHER" id="PTHR33069">
    <property type="entry name" value="CHROMOSOME 7, WHOLE GENOME SHOTGUN SEQUENCE-RELATED"/>
    <property type="match status" value="1"/>
</dbReference>
<evidence type="ECO:0000313" key="3">
    <source>
        <dbReference type="Proteomes" id="UP000054564"/>
    </source>
</evidence>
<feature type="region of interest" description="Disordered" evidence="1">
    <location>
        <begin position="1"/>
        <end position="84"/>
    </location>
</feature>
<feature type="compositionally biased region" description="Basic and acidic residues" evidence="1">
    <location>
        <begin position="20"/>
        <end position="60"/>
    </location>
</feature>
<protein>
    <submittedName>
        <fullName evidence="2">Uncharacterized protein</fullName>
    </submittedName>
</protein>
<dbReference type="Proteomes" id="UP000054564">
    <property type="component" value="Unassembled WGS sequence"/>
</dbReference>
<dbReference type="AlphaFoldDB" id="A0A0L0VQH0"/>
<sequence length="508" mass="57393">MADRVESDTVGSDNMDQDSVDMKTVDNDNVDKHAEERNVENKDADDKDTTEKDAMDKDTKDESDDDEDEDDGNTNNDSSSETWTGPSAEVLKAFNKLLRNYSYSLNQVFCRTEKNLTLDDLDLEMDTYNDVQTCLLPSLKQQIRDLVESLDLSEFANHPCPNPESTAKILSQLGDTLKSTRSAVEELALESPLPDKSYDGHLKQLKVYRTSRLLWKTKAAIQERICGLFEACFALILESERADKVVVDSLVPDSPISEDDDSDFLGYQPKASQCRIQIIKRLKNSCNSIDATIEYSKLSDFAILQREWRGSTRKLGRQLEALAHILNGTYTRQKGDKIDDRSDSEKEKDLAHKARAIQLAKSAVPIVKLSRIFYDKLSKTSINQLPFELDTEMSSEELGSLLKTLESFYESVDYMSGHLCVIFESADGIDRKIQSLRKICVQNIDYFEKALLALSLYLIPTSHSSGGRSTPQTHFKTWFLGLRNQLNRACIDLKNATDTCFGDILDDE</sequence>
<proteinExistence type="predicted"/>
<evidence type="ECO:0000313" key="2">
    <source>
        <dbReference type="EMBL" id="KNF01523.1"/>
    </source>
</evidence>
<feature type="compositionally biased region" description="Low complexity" evidence="1">
    <location>
        <begin position="73"/>
        <end position="82"/>
    </location>
</feature>
<comment type="caution">
    <text evidence="2">The sequence shown here is derived from an EMBL/GenBank/DDBJ whole genome shotgun (WGS) entry which is preliminary data.</text>
</comment>
<organism evidence="2 3">
    <name type="scientific">Puccinia striiformis f. sp. tritici PST-78</name>
    <dbReference type="NCBI Taxonomy" id="1165861"/>
    <lineage>
        <taxon>Eukaryota</taxon>
        <taxon>Fungi</taxon>
        <taxon>Dikarya</taxon>
        <taxon>Basidiomycota</taxon>
        <taxon>Pucciniomycotina</taxon>
        <taxon>Pucciniomycetes</taxon>
        <taxon>Pucciniales</taxon>
        <taxon>Pucciniaceae</taxon>
        <taxon>Puccinia</taxon>
    </lineage>
</organism>
<evidence type="ECO:0000256" key="1">
    <source>
        <dbReference type="SAM" id="MobiDB-lite"/>
    </source>
</evidence>
<dbReference type="EMBL" id="AJIL01000029">
    <property type="protein sequence ID" value="KNF01523.1"/>
    <property type="molecule type" value="Genomic_DNA"/>
</dbReference>
<feature type="compositionally biased region" description="Acidic residues" evidence="1">
    <location>
        <begin position="61"/>
        <end position="72"/>
    </location>
</feature>
<accession>A0A0L0VQH0</accession>
<dbReference type="OrthoDB" id="2500322at2759"/>